<accession>A0BK80</accession>
<proteinExistence type="predicted"/>
<dbReference type="AlphaFoldDB" id="A0BK80"/>
<dbReference type="InParanoid" id="A0BK80"/>
<organism evidence="1 2">
    <name type="scientific">Paramecium tetraurelia</name>
    <dbReference type="NCBI Taxonomy" id="5888"/>
    <lineage>
        <taxon>Eukaryota</taxon>
        <taxon>Sar</taxon>
        <taxon>Alveolata</taxon>
        <taxon>Ciliophora</taxon>
        <taxon>Intramacronucleata</taxon>
        <taxon>Oligohymenophorea</taxon>
        <taxon>Peniculida</taxon>
        <taxon>Parameciidae</taxon>
        <taxon>Paramecium</taxon>
    </lineage>
</organism>
<sequence>MFFPEQEYKTSTKSEDELKKLTLEEDLSECQRSYQILIKGQQLQKKAVTPMVYIQIYQNLHRILKEPNAFEILFKVIVEEIQQQEEDNQIIAAKSLHKLIKENSLQITELLQIYDLTAQILKIWSLPVLDEWIHTMDALLRVISLNIILNPVQQLILLLTDASQPTISRQSAAKLIGTLAQLLGNEIKGPLLDRARNLCSDHDKEVRLVMAEDVIVKVCQQLSSDLIECYLLEKIMELYYDTDIIVKSSGMRLFFTIANLLSVDEIKNRCTKLFIDQIQSLNEDSKVVMSKMCGRVYMLVKDYLNVNQTSLFLNIYVSYAKSKNLDVRINYISNFPAILSLSLKKFEFFQEQYMLCCNDPNESLQRSILSSLHEVVLLSENTDILVQVFINFMKSKCVAVLQLLIARFTQIVNSFQKQQQPLFGQHALELLNSLIAKNQWDLQIDLLSKFSECQQIFPEITTFLNTMITTISKGIPKTKQLCCLNIAKYLSNLGDLRKRKDWIIQLFELYFKSDSYFNRITFIDIVQEFTQFISRKLFKQYQFYDILIFSKDPILNVRVRLIKILPILYKKIDSEDASTLNMFNDAVQDCILSGSRSFQYMIQQTKEELLKPSDENELNQKDQEMLEHEEQIFKNDQKQRQLLLDQERDDLEINKIDLNDYLTKYKKKYPLSKIKTTNSTLHSQTMLIKKPQLQNNATQAFLVKKSVDFDSNKSPLLDAASSLKKPVLKSKTPTTKSICDIRKQFKLPSIKK</sequence>
<gene>
    <name evidence="1" type="ORF">GSPATT00029577001</name>
</gene>
<dbReference type="PANTHER" id="PTHR21467:SF0">
    <property type="entry name" value="SERINE_THREONINE-PROTEIN PHOSPHATASE 4 REGULATORY SUBUNIT 4"/>
    <property type="match status" value="1"/>
</dbReference>
<evidence type="ECO:0008006" key="3">
    <source>
        <dbReference type="Google" id="ProtNLM"/>
    </source>
</evidence>
<dbReference type="STRING" id="5888.A0BK80"/>
<name>A0BK80_PARTE</name>
<dbReference type="HOGENOM" id="CLU_370276_0_0_1"/>
<dbReference type="KEGG" id="ptm:GSPATT00029577001"/>
<dbReference type="GeneID" id="5012129"/>
<dbReference type="Proteomes" id="UP000000600">
    <property type="component" value="Unassembled WGS sequence"/>
</dbReference>
<dbReference type="OMA" id="WRTERKA"/>
<dbReference type="PANTHER" id="PTHR21467">
    <property type="entry name" value="PROTEIN PHOSPHATASE 4 REGULATORY SUBUNIT 4 PPP4R4"/>
    <property type="match status" value="1"/>
</dbReference>
<reference evidence="1 2" key="1">
    <citation type="journal article" date="2006" name="Nature">
        <title>Global trends of whole-genome duplications revealed by the ciliate Paramecium tetraurelia.</title>
        <authorList>
            <consortium name="Genoscope"/>
            <person name="Aury J.-M."/>
            <person name="Jaillon O."/>
            <person name="Duret L."/>
            <person name="Noel B."/>
            <person name="Jubin C."/>
            <person name="Porcel B.M."/>
            <person name="Segurens B."/>
            <person name="Daubin V."/>
            <person name="Anthouard V."/>
            <person name="Aiach N."/>
            <person name="Arnaiz O."/>
            <person name="Billaut A."/>
            <person name="Beisson J."/>
            <person name="Blanc I."/>
            <person name="Bouhouche K."/>
            <person name="Camara F."/>
            <person name="Duharcourt S."/>
            <person name="Guigo R."/>
            <person name="Gogendeau D."/>
            <person name="Katinka M."/>
            <person name="Keller A.-M."/>
            <person name="Kissmehl R."/>
            <person name="Klotz C."/>
            <person name="Koll F."/>
            <person name="Le Moue A."/>
            <person name="Lepere C."/>
            <person name="Malinsky S."/>
            <person name="Nowacki M."/>
            <person name="Nowak J.K."/>
            <person name="Plattner H."/>
            <person name="Poulain J."/>
            <person name="Ruiz F."/>
            <person name="Serrano V."/>
            <person name="Zagulski M."/>
            <person name="Dessen P."/>
            <person name="Betermier M."/>
            <person name="Weissenbach J."/>
            <person name="Scarpelli C."/>
            <person name="Schachter V."/>
            <person name="Sperling L."/>
            <person name="Meyer E."/>
            <person name="Cohen J."/>
            <person name="Wincker P."/>
        </authorList>
    </citation>
    <scope>NUCLEOTIDE SEQUENCE [LARGE SCALE GENOMIC DNA]</scope>
    <source>
        <strain evidence="1 2">Stock d4-2</strain>
    </source>
</reference>
<dbReference type="SUPFAM" id="SSF48371">
    <property type="entry name" value="ARM repeat"/>
    <property type="match status" value="1"/>
</dbReference>
<keyword evidence="2" id="KW-1185">Reference proteome</keyword>
<dbReference type="eggNOG" id="KOG0211">
    <property type="taxonomic scope" value="Eukaryota"/>
</dbReference>
<evidence type="ECO:0000313" key="2">
    <source>
        <dbReference type="Proteomes" id="UP000000600"/>
    </source>
</evidence>
<evidence type="ECO:0000313" key="1">
    <source>
        <dbReference type="EMBL" id="CAK58947.1"/>
    </source>
</evidence>
<dbReference type="EMBL" id="CT867999">
    <property type="protein sequence ID" value="CAK58947.1"/>
    <property type="molecule type" value="Genomic_DNA"/>
</dbReference>
<dbReference type="InterPro" id="IPR011989">
    <property type="entry name" value="ARM-like"/>
</dbReference>
<dbReference type="RefSeq" id="XP_001426345.1">
    <property type="nucleotide sequence ID" value="XM_001426308.1"/>
</dbReference>
<dbReference type="InterPro" id="IPR016024">
    <property type="entry name" value="ARM-type_fold"/>
</dbReference>
<dbReference type="InterPro" id="IPR039918">
    <property type="entry name" value="PPP4R4"/>
</dbReference>
<protein>
    <recommendedName>
        <fullName evidence="3">Condensin complex subunit 1 C-terminal domain-containing protein</fullName>
    </recommendedName>
</protein>
<dbReference type="OrthoDB" id="340346at2759"/>
<dbReference type="Gene3D" id="1.25.10.10">
    <property type="entry name" value="Leucine-rich Repeat Variant"/>
    <property type="match status" value="1"/>
</dbReference>